<organism evidence="6 7">
    <name type="scientific">Membranihabitans marinus</name>
    <dbReference type="NCBI Taxonomy" id="1227546"/>
    <lineage>
        <taxon>Bacteria</taxon>
        <taxon>Pseudomonadati</taxon>
        <taxon>Bacteroidota</taxon>
        <taxon>Saprospiria</taxon>
        <taxon>Saprospirales</taxon>
        <taxon>Saprospiraceae</taxon>
        <taxon>Membranihabitans</taxon>
    </lineage>
</organism>
<evidence type="ECO:0000256" key="1">
    <source>
        <dbReference type="ARBA" id="ARBA00001974"/>
    </source>
</evidence>
<dbReference type="RefSeq" id="WP_222580796.1">
    <property type="nucleotide sequence ID" value="NZ_JAHVHU010000013.1"/>
</dbReference>
<dbReference type="Gene3D" id="2.40.30.10">
    <property type="entry name" value="Translation factors"/>
    <property type="match status" value="1"/>
</dbReference>
<dbReference type="Gene3D" id="3.50.50.60">
    <property type="entry name" value="FAD/NAD(P)-binding domain"/>
    <property type="match status" value="1"/>
</dbReference>
<keyword evidence="7" id="KW-1185">Reference proteome</keyword>
<sequence length="400" mass="44491">MRTVHIIGGGPAGLMLAAHLDPSKYRVTLFEKKKTVGRKFLVAGEGGLNLTYTASIEELTTQYSPDGFIDPILRQFTNDDLRNWLNLIGIPSFIGSSSRVFPDLNLKPIEVLNKILDHISTRGIAFQLDTPWTGWNTKGQLCFEGCEAVDSDIVVFALGGSSWKVTGSDGRWRTTFEERGVHVVPFRAANCAFGVDWNGDFIAVHEGKPLKNIALTYQDHYSKGELVISNFGLEGNAIYALSQKIQHTLLTEESTVIHLDLKPTLTIHELRQKYENSHRTKVTDILKKDLNLDRTAIGLLKQFTDKDTFLDPDRLIKTIKAVPVIIHSADELDKAISTLGGIALDEVDAHFQFKKIPDTYAIGEMLDWYAPTGGYLLQGCFSMGFVLAKHLNELEVGEAE</sequence>
<dbReference type="Gene3D" id="1.10.8.260">
    <property type="entry name" value="HI0933 insert domain-like"/>
    <property type="match status" value="1"/>
</dbReference>
<evidence type="ECO:0000256" key="2">
    <source>
        <dbReference type="ARBA" id="ARBA00022630"/>
    </source>
</evidence>
<dbReference type="Proteomes" id="UP000753961">
    <property type="component" value="Unassembled WGS sequence"/>
</dbReference>
<dbReference type="NCBIfam" id="TIGR00275">
    <property type="entry name" value="aminoacetone oxidase family FAD-binding enzyme"/>
    <property type="match status" value="1"/>
</dbReference>
<dbReference type="SUPFAM" id="SSF160996">
    <property type="entry name" value="HI0933 insert domain-like"/>
    <property type="match status" value="1"/>
</dbReference>
<dbReference type="InterPro" id="IPR004792">
    <property type="entry name" value="BaiN-like"/>
</dbReference>
<evidence type="ECO:0000259" key="4">
    <source>
        <dbReference type="Pfam" id="PF03486"/>
    </source>
</evidence>
<gene>
    <name evidence="6" type="ORF">KUV50_13990</name>
</gene>
<evidence type="ECO:0000256" key="3">
    <source>
        <dbReference type="ARBA" id="ARBA00022827"/>
    </source>
</evidence>
<evidence type="ECO:0000259" key="5">
    <source>
        <dbReference type="Pfam" id="PF22780"/>
    </source>
</evidence>
<dbReference type="InterPro" id="IPR057661">
    <property type="entry name" value="RsdA/BaiN/AoA(So)_Rossmann"/>
</dbReference>
<feature type="domain" description="RsdA/BaiN/AoA(So)-like insert" evidence="5">
    <location>
        <begin position="187"/>
        <end position="337"/>
    </location>
</feature>
<dbReference type="PANTHER" id="PTHR42887">
    <property type="entry name" value="OS12G0638800 PROTEIN"/>
    <property type="match status" value="1"/>
</dbReference>
<dbReference type="AlphaFoldDB" id="A0A953HNJ3"/>
<dbReference type="Pfam" id="PF22780">
    <property type="entry name" value="HI0933_like_1st"/>
    <property type="match status" value="1"/>
</dbReference>
<accession>A0A953HNJ3</accession>
<comment type="cofactor">
    <cofactor evidence="1">
        <name>FAD</name>
        <dbReference type="ChEBI" id="CHEBI:57692"/>
    </cofactor>
</comment>
<evidence type="ECO:0000313" key="6">
    <source>
        <dbReference type="EMBL" id="MBY5959259.1"/>
    </source>
</evidence>
<dbReference type="NCBIfam" id="TIGR03862">
    <property type="entry name" value="flavo_PP4765"/>
    <property type="match status" value="1"/>
</dbReference>
<protein>
    <submittedName>
        <fullName evidence="6">NAD(P)-dependent oxidoreductase</fullName>
    </submittedName>
</protein>
<dbReference type="InterPro" id="IPR055178">
    <property type="entry name" value="RsdA/BaiN/AoA(So)-like_dom"/>
</dbReference>
<dbReference type="Pfam" id="PF03486">
    <property type="entry name" value="HI0933_like"/>
    <property type="match status" value="1"/>
</dbReference>
<proteinExistence type="predicted"/>
<dbReference type="InterPro" id="IPR023166">
    <property type="entry name" value="BaiN-like_dom_sf"/>
</dbReference>
<keyword evidence="3" id="KW-0274">FAD</keyword>
<name>A0A953HNJ3_9BACT</name>
<feature type="domain" description="RsdA/BaiN/AoA(So)-like Rossmann fold-like" evidence="4">
    <location>
        <begin position="3"/>
        <end position="389"/>
    </location>
</feature>
<evidence type="ECO:0000313" key="7">
    <source>
        <dbReference type="Proteomes" id="UP000753961"/>
    </source>
</evidence>
<dbReference type="SUPFAM" id="SSF51905">
    <property type="entry name" value="FAD/NAD(P)-binding domain"/>
    <property type="match status" value="1"/>
</dbReference>
<reference evidence="6" key="1">
    <citation type="submission" date="2021-06" db="EMBL/GenBank/DDBJ databases">
        <title>44 bacteria genomes isolated from Dapeng, Shenzhen.</title>
        <authorList>
            <person name="Zheng W."/>
            <person name="Yu S."/>
            <person name="Huang Y."/>
        </authorList>
    </citation>
    <scope>NUCLEOTIDE SEQUENCE</scope>
    <source>
        <strain evidence="6">DP5N28-2</strain>
    </source>
</reference>
<dbReference type="PANTHER" id="PTHR42887:SF1">
    <property type="entry name" value="BLR3961 PROTEIN"/>
    <property type="match status" value="1"/>
</dbReference>
<dbReference type="InterPro" id="IPR022460">
    <property type="entry name" value="Flavoprotein_PP4765"/>
</dbReference>
<dbReference type="InterPro" id="IPR036188">
    <property type="entry name" value="FAD/NAD-bd_sf"/>
</dbReference>
<dbReference type="EMBL" id="JAHVHU010000013">
    <property type="protein sequence ID" value="MBY5959259.1"/>
    <property type="molecule type" value="Genomic_DNA"/>
</dbReference>
<comment type="caution">
    <text evidence="6">The sequence shown here is derived from an EMBL/GenBank/DDBJ whole genome shotgun (WGS) entry which is preliminary data.</text>
</comment>
<keyword evidence="2" id="KW-0285">Flavoprotein</keyword>